<keyword evidence="6" id="KW-0547">Nucleotide-binding</keyword>
<keyword evidence="4" id="KW-0548">Nucleotidyltransferase</keyword>
<dbReference type="EMBL" id="JARFPL010000036">
    <property type="protein sequence ID" value="MDF0593925.1"/>
    <property type="molecule type" value="Genomic_DNA"/>
</dbReference>
<evidence type="ECO:0000256" key="6">
    <source>
        <dbReference type="ARBA" id="ARBA00022741"/>
    </source>
</evidence>
<dbReference type="InterPro" id="IPR043519">
    <property type="entry name" value="NT_sf"/>
</dbReference>
<dbReference type="Pfam" id="PF01909">
    <property type="entry name" value="NTP_transf_2"/>
    <property type="match status" value="1"/>
</dbReference>
<evidence type="ECO:0000256" key="7">
    <source>
        <dbReference type="ARBA" id="ARBA00022840"/>
    </source>
</evidence>
<evidence type="ECO:0000256" key="5">
    <source>
        <dbReference type="ARBA" id="ARBA00022723"/>
    </source>
</evidence>
<keyword evidence="8" id="KW-0460">Magnesium</keyword>
<accession>A0ABT5XGS8</accession>
<dbReference type="CDD" id="cd05403">
    <property type="entry name" value="NT_KNTase_like"/>
    <property type="match status" value="1"/>
</dbReference>
<keyword evidence="2" id="KW-1277">Toxin-antitoxin system</keyword>
<evidence type="ECO:0000259" key="13">
    <source>
        <dbReference type="Pfam" id="PF01909"/>
    </source>
</evidence>
<comment type="cofactor">
    <cofactor evidence="1">
        <name>Mg(2+)</name>
        <dbReference type="ChEBI" id="CHEBI:18420"/>
    </cofactor>
</comment>
<dbReference type="PANTHER" id="PTHR33571:SF19">
    <property type="entry name" value="PROTEIN ADENYLYLTRANSFERASE MJ0128-RELATED"/>
    <property type="match status" value="1"/>
</dbReference>
<dbReference type="Gene3D" id="3.30.460.10">
    <property type="entry name" value="Beta Polymerase, domain 2"/>
    <property type="match status" value="1"/>
</dbReference>
<evidence type="ECO:0000256" key="3">
    <source>
        <dbReference type="ARBA" id="ARBA00022679"/>
    </source>
</evidence>
<keyword evidence="15" id="KW-1185">Reference proteome</keyword>
<evidence type="ECO:0000256" key="9">
    <source>
        <dbReference type="ARBA" id="ARBA00034531"/>
    </source>
</evidence>
<comment type="caution">
    <text evidence="14">The sequence shown here is derived from an EMBL/GenBank/DDBJ whole genome shotgun (WGS) entry which is preliminary data.</text>
</comment>
<evidence type="ECO:0000256" key="4">
    <source>
        <dbReference type="ARBA" id="ARBA00022695"/>
    </source>
</evidence>
<comment type="similarity">
    <text evidence="10">Belongs to the MntA antitoxin family.</text>
</comment>
<name>A0ABT5XGS8_9EURY</name>
<keyword evidence="5" id="KW-0479">Metal-binding</keyword>
<evidence type="ECO:0000256" key="11">
    <source>
        <dbReference type="ARBA" id="ARBA00047518"/>
    </source>
</evidence>
<sequence length="100" mass="11112">MKTAEEIARILRSHMPELASRYKVTSLGIFGSYIRGEADEESDIDLLVDLEEGDEPLTLLEFIALENRLSDLLGAKVDLVERSALKPAIGRRILGEVETV</sequence>
<keyword evidence="7" id="KW-0067">ATP-binding</keyword>
<evidence type="ECO:0000256" key="1">
    <source>
        <dbReference type="ARBA" id="ARBA00001946"/>
    </source>
</evidence>
<dbReference type="PANTHER" id="PTHR33571">
    <property type="entry name" value="SSL8005 PROTEIN"/>
    <property type="match status" value="1"/>
</dbReference>
<gene>
    <name evidence="14" type="ORF">P0O24_10065</name>
</gene>
<reference evidence="14 15" key="1">
    <citation type="submission" date="2023-03" db="EMBL/GenBank/DDBJ databases">
        <title>Whole genome sequencing of Methanotrichaceae archaeon M04Ac.</title>
        <authorList>
            <person name="Khomyakova M.A."/>
            <person name="Merkel A.Y."/>
            <person name="Slobodkin A.I."/>
        </authorList>
    </citation>
    <scope>NUCLEOTIDE SEQUENCE [LARGE SCALE GENOMIC DNA]</scope>
    <source>
        <strain evidence="14 15">M04Ac</strain>
    </source>
</reference>
<dbReference type="Proteomes" id="UP001215956">
    <property type="component" value="Unassembled WGS sequence"/>
</dbReference>
<feature type="domain" description="Polymerase nucleotidyl transferase" evidence="13">
    <location>
        <begin position="14"/>
        <end position="94"/>
    </location>
</feature>
<protein>
    <recommendedName>
        <fullName evidence="9">protein adenylyltransferase</fullName>
        <ecNumber evidence="9">2.7.7.108</ecNumber>
    </recommendedName>
</protein>
<dbReference type="InterPro" id="IPR002934">
    <property type="entry name" value="Polymerase_NTP_transf_dom"/>
</dbReference>
<dbReference type="InterPro" id="IPR052038">
    <property type="entry name" value="Type-VII_TA_antitoxin"/>
</dbReference>
<evidence type="ECO:0000256" key="12">
    <source>
        <dbReference type="ARBA" id="ARBA00048696"/>
    </source>
</evidence>
<comment type="catalytic activity">
    <reaction evidence="12">
        <text>L-tyrosyl-[protein] + ATP = O-(5'-adenylyl)-L-tyrosyl-[protein] + diphosphate</text>
        <dbReference type="Rhea" id="RHEA:54288"/>
        <dbReference type="Rhea" id="RHEA-COMP:10136"/>
        <dbReference type="Rhea" id="RHEA-COMP:13846"/>
        <dbReference type="ChEBI" id="CHEBI:30616"/>
        <dbReference type="ChEBI" id="CHEBI:33019"/>
        <dbReference type="ChEBI" id="CHEBI:46858"/>
        <dbReference type="ChEBI" id="CHEBI:83624"/>
        <dbReference type="EC" id="2.7.7.108"/>
    </reaction>
</comment>
<evidence type="ECO:0000313" key="14">
    <source>
        <dbReference type="EMBL" id="MDF0593925.1"/>
    </source>
</evidence>
<evidence type="ECO:0000256" key="10">
    <source>
        <dbReference type="ARBA" id="ARBA00038276"/>
    </source>
</evidence>
<comment type="catalytic activity">
    <reaction evidence="11">
        <text>O-(5'-adenylyl)-L-tyrosyl-[protein] + ATP = O-[5'-(adenylyl-(5'-&gt;3')-adenylyl)]-L-tyrosyl-[protein] + diphosphate</text>
        <dbReference type="Rhea" id="RHEA:66528"/>
        <dbReference type="Rhea" id="RHEA-COMP:13846"/>
        <dbReference type="Rhea" id="RHEA-COMP:17046"/>
        <dbReference type="ChEBI" id="CHEBI:30616"/>
        <dbReference type="ChEBI" id="CHEBI:33019"/>
        <dbReference type="ChEBI" id="CHEBI:83624"/>
        <dbReference type="ChEBI" id="CHEBI:167160"/>
    </reaction>
</comment>
<dbReference type="RefSeq" id="WP_316969625.1">
    <property type="nucleotide sequence ID" value="NZ_JARFPL010000036.1"/>
</dbReference>
<proteinExistence type="inferred from homology"/>
<dbReference type="SUPFAM" id="SSF81301">
    <property type="entry name" value="Nucleotidyltransferase"/>
    <property type="match status" value="1"/>
</dbReference>
<keyword evidence="3" id="KW-0808">Transferase</keyword>
<organism evidence="14 15">
    <name type="scientific">Candidatus Methanocrinis alkalitolerans</name>
    <dbReference type="NCBI Taxonomy" id="3033395"/>
    <lineage>
        <taxon>Archaea</taxon>
        <taxon>Methanobacteriati</taxon>
        <taxon>Methanobacteriota</taxon>
        <taxon>Stenosarchaea group</taxon>
        <taxon>Methanomicrobia</taxon>
        <taxon>Methanotrichales</taxon>
        <taxon>Methanotrichaceae</taxon>
        <taxon>Methanocrinis</taxon>
    </lineage>
</organism>
<evidence type="ECO:0000256" key="2">
    <source>
        <dbReference type="ARBA" id="ARBA00022649"/>
    </source>
</evidence>
<dbReference type="EC" id="2.7.7.108" evidence="9"/>
<evidence type="ECO:0000313" key="15">
    <source>
        <dbReference type="Proteomes" id="UP001215956"/>
    </source>
</evidence>
<evidence type="ECO:0000256" key="8">
    <source>
        <dbReference type="ARBA" id="ARBA00022842"/>
    </source>
</evidence>